<gene>
    <name evidence="2" type="ORF">GCM10010096_31250</name>
</gene>
<feature type="compositionally biased region" description="Basic and acidic residues" evidence="1">
    <location>
        <begin position="47"/>
        <end position="62"/>
    </location>
</feature>
<proteinExistence type="predicted"/>
<feature type="compositionally biased region" description="Low complexity" evidence="1">
    <location>
        <begin position="71"/>
        <end position="87"/>
    </location>
</feature>
<comment type="caution">
    <text evidence="2">The sequence shown here is derived from an EMBL/GenBank/DDBJ whole genome shotgun (WGS) entry which is preliminary data.</text>
</comment>
<evidence type="ECO:0000313" key="3">
    <source>
        <dbReference type="Proteomes" id="UP000608923"/>
    </source>
</evidence>
<reference evidence="3" key="1">
    <citation type="journal article" date="2019" name="Int. J. Syst. Evol. Microbiol.">
        <title>The Global Catalogue of Microorganisms (GCM) 10K type strain sequencing project: providing services to taxonomists for standard genome sequencing and annotation.</title>
        <authorList>
            <consortium name="The Broad Institute Genomics Platform"/>
            <consortium name="The Broad Institute Genome Sequencing Center for Infectious Disease"/>
            <person name="Wu L."/>
            <person name="Ma J."/>
        </authorList>
    </citation>
    <scope>NUCLEOTIDE SEQUENCE [LARGE SCALE GENOMIC DNA]</scope>
    <source>
        <strain evidence="3">KCTC 42083</strain>
    </source>
</reference>
<name>A0A8H9ISA5_9BURK</name>
<dbReference type="AlphaFoldDB" id="A0A8H9ISA5"/>
<accession>A0A8H9ISA5</accession>
<evidence type="ECO:0000313" key="2">
    <source>
        <dbReference type="EMBL" id="GHC56169.1"/>
    </source>
</evidence>
<evidence type="ECO:0000256" key="1">
    <source>
        <dbReference type="SAM" id="MobiDB-lite"/>
    </source>
</evidence>
<dbReference type="RefSeq" id="WP_229841421.1">
    <property type="nucleotide sequence ID" value="NZ_BMZN01000005.1"/>
</dbReference>
<organism evidence="2 3">
    <name type="scientific">Alcaligenes pakistanensis</name>
    <dbReference type="NCBI Taxonomy" id="1482717"/>
    <lineage>
        <taxon>Bacteria</taxon>
        <taxon>Pseudomonadati</taxon>
        <taxon>Pseudomonadota</taxon>
        <taxon>Betaproteobacteria</taxon>
        <taxon>Burkholderiales</taxon>
        <taxon>Alcaligenaceae</taxon>
        <taxon>Alcaligenes</taxon>
    </lineage>
</organism>
<feature type="region of interest" description="Disordered" evidence="1">
    <location>
        <begin position="1"/>
        <end position="87"/>
    </location>
</feature>
<feature type="compositionally biased region" description="Basic and acidic residues" evidence="1">
    <location>
        <begin position="17"/>
        <end position="29"/>
    </location>
</feature>
<keyword evidence="3" id="KW-1185">Reference proteome</keyword>
<protein>
    <submittedName>
        <fullName evidence="2">Uncharacterized protein</fullName>
    </submittedName>
</protein>
<dbReference type="EMBL" id="BMZN01000005">
    <property type="protein sequence ID" value="GHC56169.1"/>
    <property type="molecule type" value="Genomic_DNA"/>
</dbReference>
<sequence>MTNHNVMQEQLHAETPIPREHEQNNRSVRDMVGQRGIQPEQLPAEEDIQKLERRVKTEEKKLLKQTGKLPSSKQSGSKIIQSDDCCQ</sequence>
<dbReference type="Proteomes" id="UP000608923">
    <property type="component" value="Unassembled WGS sequence"/>
</dbReference>